<proteinExistence type="inferred from homology"/>
<reference evidence="8" key="1">
    <citation type="submission" date="2022-10" db="EMBL/GenBank/DDBJ databases">
        <title>YIM 151497 complete genome.</title>
        <authorList>
            <person name="Chen X."/>
        </authorList>
    </citation>
    <scope>NUCLEOTIDE SEQUENCE</scope>
    <source>
        <strain evidence="8">YIM 151497</strain>
    </source>
</reference>
<feature type="signal peptide" evidence="6">
    <location>
        <begin position="1"/>
        <end position="21"/>
    </location>
</feature>
<dbReference type="SUPFAM" id="SSF53807">
    <property type="entry name" value="Helical backbone' metal receptor"/>
    <property type="match status" value="1"/>
</dbReference>
<dbReference type="PANTHER" id="PTHR30532:SF1">
    <property type="entry name" value="IRON(3+)-HYDROXAMATE-BINDING PROTEIN FHUD"/>
    <property type="match status" value="1"/>
</dbReference>
<evidence type="ECO:0000259" key="7">
    <source>
        <dbReference type="PROSITE" id="PS50983"/>
    </source>
</evidence>
<feature type="domain" description="Fe/B12 periplasmic-binding" evidence="7">
    <location>
        <begin position="44"/>
        <end position="313"/>
    </location>
</feature>
<dbReference type="Gene3D" id="3.40.50.1980">
    <property type="entry name" value="Nitrogenase molybdenum iron protein domain"/>
    <property type="match status" value="2"/>
</dbReference>
<evidence type="ECO:0000256" key="5">
    <source>
        <dbReference type="ARBA" id="ARBA00022729"/>
    </source>
</evidence>
<organism evidence="8 9">
    <name type="scientific">Pelagibacterium flavum</name>
    <dbReference type="NCBI Taxonomy" id="2984530"/>
    <lineage>
        <taxon>Bacteria</taxon>
        <taxon>Pseudomonadati</taxon>
        <taxon>Pseudomonadota</taxon>
        <taxon>Alphaproteobacteria</taxon>
        <taxon>Hyphomicrobiales</taxon>
        <taxon>Devosiaceae</taxon>
        <taxon>Pelagibacterium</taxon>
    </lineage>
</organism>
<dbReference type="EMBL" id="CP107716">
    <property type="protein sequence ID" value="UYQ73148.1"/>
    <property type="molecule type" value="Genomic_DNA"/>
</dbReference>
<dbReference type="InterPro" id="IPR002491">
    <property type="entry name" value="ABC_transptr_periplasmic_BD"/>
</dbReference>
<dbReference type="PANTHER" id="PTHR30532">
    <property type="entry name" value="IRON III DICITRATE-BINDING PERIPLASMIC PROTEIN"/>
    <property type="match status" value="1"/>
</dbReference>
<evidence type="ECO:0000256" key="1">
    <source>
        <dbReference type="ARBA" id="ARBA00004196"/>
    </source>
</evidence>
<keyword evidence="4" id="KW-0408">Iron</keyword>
<name>A0ABY6IRF3_9HYPH</name>
<dbReference type="Pfam" id="PF01497">
    <property type="entry name" value="Peripla_BP_2"/>
    <property type="match status" value="1"/>
</dbReference>
<evidence type="ECO:0000313" key="8">
    <source>
        <dbReference type="EMBL" id="UYQ73148.1"/>
    </source>
</evidence>
<feature type="chain" id="PRO_5046172446" evidence="6">
    <location>
        <begin position="22"/>
        <end position="319"/>
    </location>
</feature>
<dbReference type="InterPro" id="IPR051313">
    <property type="entry name" value="Bact_iron-sidero_bind"/>
</dbReference>
<keyword evidence="4" id="KW-0410">Iron transport</keyword>
<comment type="subcellular location">
    <subcellularLocation>
        <location evidence="1">Cell envelope</location>
    </subcellularLocation>
</comment>
<dbReference type="Proteomes" id="UP001163882">
    <property type="component" value="Chromosome"/>
</dbReference>
<keyword evidence="9" id="KW-1185">Reference proteome</keyword>
<accession>A0ABY6IRF3</accession>
<evidence type="ECO:0000256" key="4">
    <source>
        <dbReference type="ARBA" id="ARBA00022496"/>
    </source>
</evidence>
<dbReference type="PROSITE" id="PS50983">
    <property type="entry name" value="FE_B12_PBP"/>
    <property type="match status" value="1"/>
</dbReference>
<keyword evidence="4" id="KW-0406">Ion transport</keyword>
<evidence type="ECO:0000313" key="9">
    <source>
        <dbReference type="Proteomes" id="UP001163882"/>
    </source>
</evidence>
<protein>
    <submittedName>
        <fullName evidence="8">ABC transporter substrate-binding protein</fullName>
    </submittedName>
</protein>
<evidence type="ECO:0000256" key="6">
    <source>
        <dbReference type="SAM" id="SignalP"/>
    </source>
</evidence>
<keyword evidence="5 6" id="KW-0732">Signal</keyword>
<keyword evidence="3" id="KW-0813">Transport</keyword>
<dbReference type="RefSeq" id="WP_264226735.1">
    <property type="nucleotide sequence ID" value="NZ_CP107716.1"/>
</dbReference>
<comment type="similarity">
    <text evidence="2">Belongs to the bacterial solute-binding protein 8 family.</text>
</comment>
<gene>
    <name evidence="8" type="ORF">OF122_05130</name>
</gene>
<sequence>MSLLRSIIAIGAIVFAAPVLAQETRSFTDDAGRTVNIPADPQRIASLQDLSITIPLIELGVHPVASHGRTTEAGEGFIRSSKVLTGVDFDNSDIAFVGNLPVDIEAVAAAEPDLIITTPWQTAPVEQLESIAPTIVLDDTVRGDFGMYEALAEITGTTDTLAILEGRYDNQIEQIKRLIDTGSVSVNVIQGVNGEVLSWHTYGGLGRVLRDAGFVFPERVDAIPEGEFARMSAEALPELDADFVFVTYRTDTLETPEDAFGHLEQVVPNFCDYLHACRENQMIVMPREEASASSYYALGVMAYTVISHISGRDFTPKPE</sequence>
<evidence type="ECO:0000256" key="3">
    <source>
        <dbReference type="ARBA" id="ARBA00022448"/>
    </source>
</evidence>
<evidence type="ECO:0000256" key="2">
    <source>
        <dbReference type="ARBA" id="ARBA00008814"/>
    </source>
</evidence>